<dbReference type="RefSeq" id="WP_095654300.1">
    <property type="nucleotide sequence ID" value="NZ_NPOA01000002.1"/>
</dbReference>
<dbReference type="EMBL" id="NPOA01000002">
    <property type="protein sequence ID" value="PAV30969.1"/>
    <property type="molecule type" value="Genomic_DNA"/>
</dbReference>
<keyword evidence="7" id="KW-1185">Reference proteome</keyword>
<dbReference type="PROSITE" id="PS51257">
    <property type="entry name" value="PROKAR_LIPOPROTEIN"/>
    <property type="match status" value="1"/>
</dbReference>
<proteinExistence type="predicted"/>
<dbReference type="Pfam" id="PF01547">
    <property type="entry name" value="SBP_bac_1"/>
    <property type="match status" value="1"/>
</dbReference>
<dbReference type="PANTHER" id="PTHR43649:SF33">
    <property type="entry name" value="POLYGALACTURONAN_RHAMNOGALACTURONAN-BINDING PROTEIN YTCQ"/>
    <property type="match status" value="1"/>
</dbReference>
<dbReference type="OrthoDB" id="9787283at2"/>
<evidence type="ECO:0000256" key="2">
    <source>
        <dbReference type="ARBA" id="ARBA00022729"/>
    </source>
</evidence>
<keyword evidence="5" id="KW-0449">Lipoprotein</keyword>
<reference evidence="6 7" key="1">
    <citation type="submission" date="2017-08" db="EMBL/GenBank/DDBJ databases">
        <title>Virgibacillus indicus sp. nov. and Virgibacillus profoundi sp. nov, two moderately halophilic bacteria isolated from marine sediment by using the Microfluidic Streak Plate.</title>
        <authorList>
            <person name="Xu B."/>
            <person name="Hu B."/>
            <person name="Wang J."/>
            <person name="Zhu Y."/>
            <person name="Huang L."/>
            <person name="Du W."/>
            <person name="Huang Y."/>
        </authorList>
    </citation>
    <scope>NUCLEOTIDE SEQUENCE [LARGE SCALE GENOMIC DNA]</scope>
    <source>
        <strain evidence="6 7">IO3-P3-H5</strain>
    </source>
</reference>
<comment type="caution">
    <text evidence="6">The sequence shown here is derived from an EMBL/GenBank/DDBJ whole genome shotgun (WGS) entry which is preliminary data.</text>
</comment>
<evidence type="ECO:0000256" key="3">
    <source>
        <dbReference type="ARBA" id="ARBA00023136"/>
    </source>
</evidence>
<name>A0A2A2IGT3_9BACI</name>
<sequence length="537" mass="61179">MKIKKWILLLFTVVLFLLLFAACSEDVTENDSKENLDNITDEGMPIVEEPITLEMFATQQRIPADWNDFYIWNEYEEMTNINVEWEQAPGEAVEEKRNLALASGDLPDAFYISSIPTVDIFKYGKQGTFIKLNDLIEEHAPNLTKLMEENPEIRKGMTFPGGNIYSLPSIVSPEYLSFRVSSRPYVNQEWLDTLGMEMPETTEEFYQYLKAVKEKDPNGNGKADEIPYGGTGMGDLIGWLKGSFGIGNKGVRNANIDLNTEEDNVRFFPITDGYKEMLEYVNKLYSEKLIEQNIFTIEWNQYLANASEGVYGSTVFYDPVELFGEEAGKEFNSGHALEGPNGDKAFIKVAPTVASISNFAITNENENPAATVRWLDYFYSEEGTRFFYMGVEGETYEKTSDGKFEYVDKIKNSPDGLTMEQEAAKYFAWIGGFVGIVDAKYYKGSESTPSSIEAAEKLEPYIPEELWAGFTYTEEENKTLSALGSDIDKYVQEMQDKFITGEVAFSEWDNYVETIKDMGLDEYMEIQQAAYVRYKEY</sequence>
<evidence type="ECO:0000256" key="5">
    <source>
        <dbReference type="ARBA" id="ARBA00023288"/>
    </source>
</evidence>
<gene>
    <name evidence="6" type="ORF">CIL05_04445</name>
</gene>
<dbReference type="Gene3D" id="3.40.190.10">
    <property type="entry name" value="Periplasmic binding protein-like II"/>
    <property type="match status" value="2"/>
</dbReference>
<dbReference type="SUPFAM" id="SSF53850">
    <property type="entry name" value="Periplasmic binding protein-like II"/>
    <property type="match status" value="1"/>
</dbReference>
<keyword evidence="2" id="KW-0732">Signal</keyword>
<keyword evidence="1" id="KW-1003">Cell membrane</keyword>
<keyword evidence="3" id="KW-0472">Membrane</keyword>
<dbReference type="AlphaFoldDB" id="A0A2A2IGT3"/>
<keyword evidence="4" id="KW-0564">Palmitate</keyword>
<accession>A0A2A2IGT3</accession>
<evidence type="ECO:0000313" key="6">
    <source>
        <dbReference type="EMBL" id="PAV30969.1"/>
    </source>
</evidence>
<protein>
    <submittedName>
        <fullName evidence="6">ABC transporter substrate-binding protein</fullName>
    </submittedName>
</protein>
<dbReference type="InterPro" id="IPR006059">
    <property type="entry name" value="SBP"/>
</dbReference>
<evidence type="ECO:0000313" key="7">
    <source>
        <dbReference type="Proteomes" id="UP000218887"/>
    </source>
</evidence>
<organism evidence="6 7">
    <name type="scientific">Virgibacillus profundi</name>
    <dbReference type="NCBI Taxonomy" id="2024555"/>
    <lineage>
        <taxon>Bacteria</taxon>
        <taxon>Bacillati</taxon>
        <taxon>Bacillota</taxon>
        <taxon>Bacilli</taxon>
        <taxon>Bacillales</taxon>
        <taxon>Bacillaceae</taxon>
        <taxon>Virgibacillus</taxon>
    </lineage>
</organism>
<dbReference type="PANTHER" id="PTHR43649">
    <property type="entry name" value="ARABINOSE-BINDING PROTEIN-RELATED"/>
    <property type="match status" value="1"/>
</dbReference>
<evidence type="ECO:0000256" key="4">
    <source>
        <dbReference type="ARBA" id="ARBA00023139"/>
    </source>
</evidence>
<dbReference type="InterPro" id="IPR050490">
    <property type="entry name" value="Bact_solute-bd_prot1"/>
</dbReference>
<dbReference type="Proteomes" id="UP000218887">
    <property type="component" value="Unassembled WGS sequence"/>
</dbReference>
<evidence type="ECO:0000256" key="1">
    <source>
        <dbReference type="ARBA" id="ARBA00022475"/>
    </source>
</evidence>